<dbReference type="InterPro" id="IPR029753">
    <property type="entry name" value="D-isomer_DH_CS"/>
</dbReference>
<feature type="domain" description="D-isomer specific 2-hydroxyacid dehydrogenase NAD-binding" evidence="7">
    <location>
        <begin position="149"/>
        <end position="330"/>
    </location>
</feature>
<dbReference type="SUPFAM" id="SSF51735">
    <property type="entry name" value="NAD(P)-binding Rossmann-fold domains"/>
    <property type="match status" value="1"/>
</dbReference>
<sequence>MTGPHCLPRRLLVVDPAPGEQALAELNAFAALGLEPVVNLRRVADAALRARIEASWETVDFDGFREPELAAHLEAEGHGYDALKCRAGIPLTRTVLERATHPGLRHRLVLAGRAAAGSDTFDRAAATRLGVAIRTTPGANAAAVAELTVALVLDALRGVSRRAAALREGSWGAAVEDLPTGSLAGARVGLVGSGAIARRVAGLTRAFDAEVWVCGSPRFTPERAVGWPGRRVESLAELLAGCDVVSVHVPATAETVGLIGAAELRLMRPGSVLVNTSRASVVREEALHHALLDPNRGPWRAAVDVFDTEGPRFSSLLAGNPHCTVSPHAAGMTRAAMREASQRLLGEFASFFGRPEEGPPATDPEGRSRQSS</sequence>
<evidence type="ECO:0000256" key="1">
    <source>
        <dbReference type="ARBA" id="ARBA00005854"/>
    </source>
</evidence>
<keyword evidence="3" id="KW-0520">NAD</keyword>
<keyword evidence="9" id="KW-1185">Reference proteome</keyword>
<dbReference type="InterPro" id="IPR036291">
    <property type="entry name" value="NAD(P)-bd_dom_sf"/>
</dbReference>
<dbReference type="PANTHER" id="PTHR42789">
    <property type="entry name" value="D-ISOMER SPECIFIC 2-HYDROXYACID DEHYDROGENASE FAMILY PROTEIN (AFU_ORTHOLOGUE AFUA_6G10090)"/>
    <property type="match status" value="1"/>
</dbReference>
<proteinExistence type="inferred from homology"/>
<evidence type="ECO:0000259" key="6">
    <source>
        <dbReference type="Pfam" id="PF00389"/>
    </source>
</evidence>
<feature type="domain" description="D-isomer specific 2-hydroxyacid dehydrogenase catalytic" evidence="6">
    <location>
        <begin position="67"/>
        <end position="352"/>
    </location>
</feature>
<name>A0A1H0B9F4_9ACTN</name>
<evidence type="ECO:0000256" key="4">
    <source>
        <dbReference type="RuleBase" id="RU003719"/>
    </source>
</evidence>
<dbReference type="PANTHER" id="PTHR42789:SF1">
    <property type="entry name" value="D-ISOMER SPECIFIC 2-HYDROXYACID DEHYDROGENASE FAMILY PROTEIN (AFU_ORTHOLOGUE AFUA_6G10090)"/>
    <property type="match status" value="1"/>
</dbReference>
<evidence type="ECO:0000256" key="3">
    <source>
        <dbReference type="ARBA" id="ARBA00023027"/>
    </source>
</evidence>
<keyword evidence="2 4" id="KW-0560">Oxidoreductase</keyword>
<dbReference type="STRING" id="310781.SAMN05216259_104100"/>
<accession>A0A1H0B9F4</accession>
<evidence type="ECO:0000256" key="5">
    <source>
        <dbReference type="SAM" id="MobiDB-lite"/>
    </source>
</evidence>
<comment type="similarity">
    <text evidence="1 4">Belongs to the D-isomer specific 2-hydroxyacid dehydrogenase family.</text>
</comment>
<dbReference type="InterPro" id="IPR006139">
    <property type="entry name" value="D-isomer_2_OHA_DH_cat_dom"/>
</dbReference>
<dbReference type="Pfam" id="PF00389">
    <property type="entry name" value="2-Hacid_dh"/>
    <property type="match status" value="1"/>
</dbReference>
<dbReference type="AlphaFoldDB" id="A0A1H0B9F4"/>
<dbReference type="Proteomes" id="UP000199341">
    <property type="component" value="Unassembled WGS sequence"/>
</dbReference>
<gene>
    <name evidence="8" type="ORF">SAMN05216259_104100</name>
</gene>
<evidence type="ECO:0000313" key="8">
    <source>
        <dbReference type="EMBL" id="SDN42269.1"/>
    </source>
</evidence>
<dbReference type="GO" id="GO:0016616">
    <property type="term" value="F:oxidoreductase activity, acting on the CH-OH group of donors, NAD or NADP as acceptor"/>
    <property type="evidence" value="ECO:0007669"/>
    <property type="project" value="InterPro"/>
</dbReference>
<dbReference type="InterPro" id="IPR050857">
    <property type="entry name" value="D-2-hydroxyacid_DH"/>
</dbReference>
<dbReference type="GO" id="GO:0051287">
    <property type="term" value="F:NAD binding"/>
    <property type="evidence" value="ECO:0007669"/>
    <property type="project" value="InterPro"/>
</dbReference>
<organism evidence="8 9">
    <name type="scientific">Actinacidiphila guanduensis</name>
    <dbReference type="NCBI Taxonomy" id="310781"/>
    <lineage>
        <taxon>Bacteria</taxon>
        <taxon>Bacillati</taxon>
        <taxon>Actinomycetota</taxon>
        <taxon>Actinomycetes</taxon>
        <taxon>Kitasatosporales</taxon>
        <taxon>Streptomycetaceae</taxon>
        <taxon>Actinacidiphila</taxon>
    </lineage>
</organism>
<reference evidence="8 9" key="1">
    <citation type="submission" date="2016-10" db="EMBL/GenBank/DDBJ databases">
        <authorList>
            <person name="de Groot N.N."/>
        </authorList>
    </citation>
    <scope>NUCLEOTIDE SEQUENCE [LARGE SCALE GENOMIC DNA]</scope>
    <source>
        <strain evidence="8 9">CGMCC 4.2022</strain>
    </source>
</reference>
<dbReference type="SUPFAM" id="SSF52283">
    <property type="entry name" value="Formate/glycerate dehydrogenase catalytic domain-like"/>
    <property type="match status" value="1"/>
</dbReference>
<feature type="region of interest" description="Disordered" evidence="5">
    <location>
        <begin position="351"/>
        <end position="372"/>
    </location>
</feature>
<dbReference type="PROSITE" id="PS00670">
    <property type="entry name" value="D_2_HYDROXYACID_DH_2"/>
    <property type="match status" value="1"/>
</dbReference>
<dbReference type="InterPro" id="IPR006140">
    <property type="entry name" value="D-isomer_DH_NAD-bd"/>
</dbReference>
<dbReference type="Pfam" id="PF02826">
    <property type="entry name" value="2-Hacid_dh_C"/>
    <property type="match status" value="1"/>
</dbReference>
<evidence type="ECO:0000256" key="2">
    <source>
        <dbReference type="ARBA" id="ARBA00023002"/>
    </source>
</evidence>
<evidence type="ECO:0000313" key="9">
    <source>
        <dbReference type="Proteomes" id="UP000199341"/>
    </source>
</evidence>
<dbReference type="Gene3D" id="3.40.50.720">
    <property type="entry name" value="NAD(P)-binding Rossmann-like Domain"/>
    <property type="match status" value="2"/>
</dbReference>
<protein>
    <submittedName>
        <fullName evidence="8">D-3-phosphoglycerate dehydrogenase</fullName>
    </submittedName>
</protein>
<evidence type="ECO:0000259" key="7">
    <source>
        <dbReference type="Pfam" id="PF02826"/>
    </source>
</evidence>
<dbReference type="EMBL" id="FNIE01000004">
    <property type="protein sequence ID" value="SDN42269.1"/>
    <property type="molecule type" value="Genomic_DNA"/>
</dbReference>